<proteinExistence type="predicted"/>
<comment type="caution">
    <text evidence="1">The sequence shown here is derived from an EMBL/GenBank/DDBJ whole genome shotgun (WGS) entry which is preliminary data.</text>
</comment>
<evidence type="ECO:0000313" key="1">
    <source>
        <dbReference type="EMBL" id="GAA4041744.1"/>
    </source>
</evidence>
<accession>A0ABP7UER3</accession>
<reference evidence="2" key="1">
    <citation type="journal article" date="2019" name="Int. J. Syst. Evol. Microbiol.">
        <title>The Global Catalogue of Microorganisms (GCM) 10K type strain sequencing project: providing services to taxonomists for standard genome sequencing and annotation.</title>
        <authorList>
            <consortium name="The Broad Institute Genomics Platform"/>
            <consortium name="The Broad Institute Genome Sequencing Center for Infectious Disease"/>
            <person name="Wu L."/>
            <person name="Ma J."/>
        </authorList>
    </citation>
    <scope>NUCLEOTIDE SEQUENCE [LARGE SCALE GENOMIC DNA]</scope>
    <source>
        <strain evidence="2">JCM 17225</strain>
    </source>
</reference>
<sequence length="249" mass="27033">MRALNIFLSGRLAPLRQWAVVGALLVGAPFAVRAQQVLVQADVANDTVKTTFGPNRRWFVHGYLALGLAAGPGQTGAKLRYGFTSAEARVGGRLKRRLSNSVALCGDLNYGYLRYELAQEAGKLVPSSTLHQHEYLGIHQLATEVALRFNYGRRGNVVGSYLDLLAGGTWAAGTRHTTEDVPAAGINSVETTEYGLPYLHRFGSVVGARLGFDRYALVGRYRPSSAFASSYAAWPELPRWTCGVEVGLF</sequence>
<gene>
    <name evidence="1" type="ORF">GCM10022409_29700</name>
</gene>
<evidence type="ECO:0008006" key="3">
    <source>
        <dbReference type="Google" id="ProtNLM"/>
    </source>
</evidence>
<dbReference type="RefSeq" id="WP_345056022.1">
    <property type="nucleotide sequence ID" value="NZ_BAABDK010000023.1"/>
</dbReference>
<name>A0ABP7UER3_9BACT</name>
<keyword evidence="2" id="KW-1185">Reference proteome</keyword>
<organism evidence="1 2">
    <name type="scientific">Hymenobacter glaciei</name>
    <dbReference type="NCBI Taxonomy" id="877209"/>
    <lineage>
        <taxon>Bacteria</taxon>
        <taxon>Pseudomonadati</taxon>
        <taxon>Bacteroidota</taxon>
        <taxon>Cytophagia</taxon>
        <taxon>Cytophagales</taxon>
        <taxon>Hymenobacteraceae</taxon>
        <taxon>Hymenobacter</taxon>
    </lineage>
</organism>
<dbReference type="EMBL" id="BAABDK010000023">
    <property type="protein sequence ID" value="GAA4041744.1"/>
    <property type="molecule type" value="Genomic_DNA"/>
</dbReference>
<protein>
    <recommendedName>
        <fullName evidence="3">Outer membrane protein beta-barrel domain-containing protein</fullName>
    </recommendedName>
</protein>
<evidence type="ECO:0000313" key="2">
    <source>
        <dbReference type="Proteomes" id="UP001501469"/>
    </source>
</evidence>
<dbReference type="Proteomes" id="UP001501469">
    <property type="component" value="Unassembled WGS sequence"/>
</dbReference>